<dbReference type="Pfam" id="PF02358">
    <property type="entry name" value="Trehalose_PPase"/>
    <property type="match status" value="1"/>
</dbReference>
<evidence type="ECO:0000256" key="4">
    <source>
        <dbReference type="ARBA" id="ARBA00025274"/>
    </source>
</evidence>
<organism evidence="5">
    <name type="scientific">Nicotiana tabacum</name>
    <name type="common">Common tobacco</name>
    <dbReference type="NCBI Taxonomy" id="4097"/>
    <lineage>
        <taxon>Eukaryota</taxon>
        <taxon>Viridiplantae</taxon>
        <taxon>Streptophyta</taxon>
        <taxon>Embryophyta</taxon>
        <taxon>Tracheophyta</taxon>
        <taxon>Spermatophyta</taxon>
        <taxon>Magnoliopsida</taxon>
        <taxon>eudicotyledons</taxon>
        <taxon>Gunneridae</taxon>
        <taxon>Pentapetalae</taxon>
        <taxon>asterids</taxon>
        <taxon>lamiids</taxon>
        <taxon>Solanales</taxon>
        <taxon>Solanaceae</taxon>
        <taxon>Nicotianoideae</taxon>
        <taxon>Nicotianeae</taxon>
        <taxon>Nicotiana</taxon>
    </lineage>
</organism>
<sequence>MRCSKNWSISFDATNSLSLHNNNQASFFVQIKYPSALNSFQQILRQARNKQIVIFLDYDGTLSPIVDDPDRAFISNEMCSAVRNVARYFPTSIISGRRRAKVYELVGLTELDYAGSHGGVDQEIEDEGNEDLDLT</sequence>
<evidence type="ECO:0000256" key="2">
    <source>
        <dbReference type="ARBA" id="ARBA00001968"/>
    </source>
</evidence>
<dbReference type="SMR" id="A0A1S4BRC3"/>
<comment type="function">
    <text evidence="4">Removes the phosphate from trehalose 6-phosphate to produce free trehalose. Trehalose accumulation in plant may improve abiotic stress tolerance.</text>
</comment>
<dbReference type="GO" id="GO:0005992">
    <property type="term" value="P:trehalose biosynthetic process"/>
    <property type="evidence" value="ECO:0000318"/>
    <property type="project" value="GO_Central"/>
</dbReference>
<accession>A0A1S4BRC3</accession>
<evidence type="ECO:0000256" key="3">
    <source>
        <dbReference type="ARBA" id="ARBA00022801"/>
    </source>
</evidence>
<dbReference type="InterPro" id="IPR036412">
    <property type="entry name" value="HAD-like_sf"/>
</dbReference>
<evidence type="ECO:0000256" key="1">
    <source>
        <dbReference type="ARBA" id="ARBA00000500"/>
    </source>
</evidence>
<dbReference type="PANTHER" id="PTHR43768">
    <property type="entry name" value="TREHALOSE 6-PHOSPHATE PHOSPHATASE"/>
    <property type="match status" value="1"/>
</dbReference>
<comment type="cofactor">
    <cofactor evidence="2">
        <name>a divalent metal cation</name>
        <dbReference type="ChEBI" id="CHEBI:60240"/>
    </cofactor>
</comment>
<dbReference type="InterPro" id="IPR003337">
    <property type="entry name" value="Trehalose_PPase"/>
</dbReference>
<gene>
    <name evidence="5" type="primary">LOC107811087</name>
</gene>
<dbReference type="InterPro" id="IPR023214">
    <property type="entry name" value="HAD_sf"/>
</dbReference>
<name>A0A1S4BRC3_TOBAC</name>
<dbReference type="SUPFAM" id="SSF56784">
    <property type="entry name" value="HAD-like"/>
    <property type="match status" value="1"/>
</dbReference>
<dbReference type="KEGG" id="nta:107811087"/>
<dbReference type="Gene3D" id="3.40.50.1000">
    <property type="entry name" value="HAD superfamily/HAD-like"/>
    <property type="match status" value="1"/>
</dbReference>
<reference evidence="5" key="1">
    <citation type="submission" date="2025-08" db="UniProtKB">
        <authorList>
            <consortium name="RefSeq"/>
        </authorList>
    </citation>
    <scope>IDENTIFICATION</scope>
</reference>
<dbReference type="GO" id="GO:0004805">
    <property type="term" value="F:trehalose-phosphatase activity"/>
    <property type="evidence" value="ECO:0000318"/>
    <property type="project" value="GO_Central"/>
</dbReference>
<protein>
    <submittedName>
        <fullName evidence="5">Probable trehalose-phosphate phosphatase G isoform X1</fullName>
    </submittedName>
</protein>
<keyword evidence="3" id="KW-0378">Hydrolase</keyword>
<dbReference type="InterPro" id="IPR044651">
    <property type="entry name" value="OTSB-like"/>
</dbReference>
<dbReference type="PaxDb" id="4097-A0A1S4BRC3"/>
<dbReference type="STRING" id="4097.A0A1S4BRC3"/>
<evidence type="ECO:0000313" key="5">
    <source>
        <dbReference type="RefSeq" id="XP_016491435.1"/>
    </source>
</evidence>
<dbReference type="AlphaFoldDB" id="A0A1S4BRC3"/>
<comment type="catalytic activity">
    <reaction evidence="1">
        <text>alpha,alpha-trehalose 6-phosphate + H2O = alpha,alpha-trehalose + phosphate</text>
        <dbReference type="Rhea" id="RHEA:23420"/>
        <dbReference type="ChEBI" id="CHEBI:15377"/>
        <dbReference type="ChEBI" id="CHEBI:16551"/>
        <dbReference type="ChEBI" id="CHEBI:43474"/>
        <dbReference type="ChEBI" id="CHEBI:58429"/>
        <dbReference type="EC" id="3.1.3.12"/>
    </reaction>
</comment>
<dbReference type="RefSeq" id="XP_016491435.1">
    <property type="nucleotide sequence ID" value="XM_016635949.1"/>
</dbReference>
<dbReference type="OrthoDB" id="696674at2759"/>
<dbReference type="PANTHER" id="PTHR43768:SF17">
    <property type="entry name" value="TREHALOSE-PHOSPHATE PHOSPHATASE F-RELATED"/>
    <property type="match status" value="1"/>
</dbReference>
<proteinExistence type="predicted"/>